<organism evidence="3">
    <name type="scientific">Pedobacter sp. KACC 23697</name>
    <dbReference type="NCBI Taxonomy" id="3149230"/>
    <lineage>
        <taxon>Bacteria</taxon>
        <taxon>Pseudomonadati</taxon>
        <taxon>Bacteroidota</taxon>
        <taxon>Sphingobacteriia</taxon>
        <taxon>Sphingobacteriales</taxon>
        <taxon>Sphingobacteriaceae</taxon>
        <taxon>Pedobacter</taxon>
    </lineage>
</organism>
<dbReference type="AlphaFoldDB" id="A0AAU7KC01"/>
<sequence length="470" mass="53417">MRDKKYQDPNLAIGVSISGGGSRAQYFGLGVLMGIEEIKDKQNRTMLSGVDYFSTASGGGYAVGYYLTMQKNFLLRADSPYSSFYQYWLSDDRVKKYQEFIWQSAKPSDAIFRFNKNEKDNVSFPYAERLDVQLLQRERTNSRMVLGDFFVPVNESTLPILPMFVANGTIYKNVERLPFMPHILNALRVDRIIAPSDSSFRKNPAYNFPLCYAIAGSSAFPGLLPQLRLGISADQNKAIRVVDGGVVDNLGYRTLIELLAEDNVEAINKRAIIVDCAGVGEVDRYSEDQRISVFNVLENALLFTVDSKYMTRLEDIENKLRPTGIPLSNYVLLSMRTILAKVNRTDAEVQQILAGWRKIAGKKESAKESDERWLKNYRDFEASVKSHCAITPGYVVDDVTWNGNLLRSIDLISFDEMKHFTNADRLMLYELVSQIETKVKIHRSEKIILTLAGRYTAYLEQQKLNQLVTK</sequence>
<gene>
    <name evidence="3" type="ORF">ABEG20_10210</name>
</gene>
<dbReference type="RefSeq" id="WP_406827271.1">
    <property type="nucleotide sequence ID" value="NZ_CP157485.1"/>
</dbReference>
<dbReference type="InterPro" id="IPR016035">
    <property type="entry name" value="Acyl_Trfase/lysoPLipase"/>
</dbReference>
<accession>A0AAU7KC01</accession>
<dbReference type="Gene3D" id="3.40.1090.10">
    <property type="entry name" value="Cytosolic phospholipase A2 catalytic domain"/>
    <property type="match status" value="2"/>
</dbReference>
<reference evidence="3" key="1">
    <citation type="submission" date="2024-05" db="EMBL/GenBank/DDBJ databases">
        <authorList>
            <person name="Kim S."/>
            <person name="Heo J."/>
            <person name="Choi H."/>
            <person name="Choi Y."/>
            <person name="Kwon S.-W."/>
            <person name="Kim Y."/>
        </authorList>
    </citation>
    <scope>NUCLEOTIDE SEQUENCE</scope>
    <source>
        <strain evidence="3">KACC 23697</strain>
    </source>
</reference>
<proteinExistence type="predicted"/>
<dbReference type="GO" id="GO:0006629">
    <property type="term" value="P:lipid metabolic process"/>
    <property type="evidence" value="ECO:0007669"/>
    <property type="project" value="UniProtKB-KW"/>
</dbReference>
<name>A0AAU7KC01_9SPHI</name>
<dbReference type="Pfam" id="PF01734">
    <property type="entry name" value="Patatin"/>
    <property type="match status" value="1"/>
</dbReference>
<keyword evidence="1" id="KW-0443">Lipid metabolism</keyword>
<protein>
    <submittedName>
        <fullName evidence="3">Patatin-like phospholipase family protein</fullName>
    </submittedName>
</protein>
<dbReference type="SUPFAM" id="SSF52151">
    <property type="entry name" value="FabD/lysophospholipase-like"/>
    <property type="match status" value="1"/>
</dbReference>
<evidence type="ECO:0000313" key="3">
    <source>
        <dbReference type="EMBL" id="XBO49971.1"/>
    </source>
</evidence>
<evidence type="ECO:0000259" key="2">
    <source>
        <dbReference type="Pfam" id="PF01734"/>
    </source>
</evidence>
<evidence type="ECO:0000256" key="1">
    <source>
        <dbReference type="ARBA" id="ARBA00023098"/>
    </source>
</evidence>
<feature type="domain" description="PNPLA" evidence="2">
    <location>
        <begin position="16"/>
        <end position="255"/>
    </location>
</feature>
<dbReference type="InterPro" id="IPR002641">
    <property type="entry name" value="PNPLA_dom"/>
</dbReference>
<dbReference type="EMBL" id="CP157485">
    <property type="protein sequence ID" value="XBO49971.1"/>
    <property type="molecule type" value="Genomic_DNA"/>
</dbReference>